<reference evidence="4" key="2">
    <citation type="journal article" date="2014" name="PLoS ONE">
        <title>Genome and Transcriptome Analysis of the Fungal Pathogen Fusarium oxysporum f. sp. cubense Causing Banana Vascular Wilt Disease.</title>
        <authorList>
            <person name="Guo L."/>
            <person name="Han L."/>
            <person name="Yang L."/>
            <person name="Zeng H."/>
            <person name="Fan D."/>
            <person name="Zhu Y."/>
            <person name="Feng Y."/>
            <person name="Wang G."/>
            <person name="Peng C."/>
            <person name="Jiang X."/>
            <person name="Zhou D."/>
            <person name="Ni P."/>
            <person name="Liang C."/>
            <person name="Liu L."/>
            <person name="Wang J."/>
            <person name="Mao C."/>
            <person name="Fang X."/>
            <person name="Peng M."/>
            <person name="Huang J."/>
        </authorList>
    </citation>
    <scope>NUCLEOTIDE SEQUENCE [LARGE SCALE GENOMIC DNA]</scope>
    <source>
        <strain evidence="4">race 1</strain>
    </source>
</reference>
<feature type="compositionally biased region" description="Polar residues" evidence="1">
    <location>
        <begin position="681"/>
        <end position="702"/>
    </location>
</feature>
<dbReference type="AlphaFoldDB" id="N4UDK0"/>
<evidence type="ECO:0000256" key="1">
    <source>
        <dbReference type="SAM" id="MobiDB-lite"/>
    </source>
</evidence>
<keyword evidence="2" id="KW-0732">Signal</keyword>
<name>N4UDK0_FUSC1</name>
<evidence type="ECO:0008006" key="5">
    <source>
        <dbReference type="Google" id="ProtNLM"/>
    </source>
</evidence>
<accession>N4UDK0</accession>
<feature type="compositionally biased region" description="Basic and acidic residues" evidence="1">
    <location>
        <begin position="402"/>
        <end position="416"/>
    </location>
</feature>
<reference evidence="4" key="1">
    <citation type="submission" date="2012-09" db="EMBL/GenBank/DDBJ databases">
        <title>Genome sequencing and comparative transcriptomics of race 1 and race 4 of banana pathogen: Fusarium oxysporum f. sp. cubense.</title>
        <authorList>
            <person name="Fang X."/>
            <person name="Huang J."/>
        </authorList>
    </citation>
    <scope>NUCLEOTIDE SEQUENCE [LARGE SCALE GENOMIC DNA]</scope>
    <source>
        <strain evidence="4">race 1</strain>
    </source>
</reference>
<feature type="compositionally biased region" description="Polar residues" evidence="1">
    <location>
        <begin position="331"/>
        <end position="345"/>
    </location>
</feature>
<feature type="region of interest" description="Disordered" evidence="1">
    <location>
        <begin position="496"/>
        <end position="608"/>
    </location>
</feature>
<feature type="compositionally biased region" description="Polar residues" evidence="1">
    <location>
        <begin position="507"/>
        <end position="522"/>
    </location>
</feature>
<feature type="compositionally biased region" description="Polar residues" evidence="1">
    <location>
        <begin position="368"/>
        <end position="386"/>
    </location>
</feature>
<feature type="signal peptide" evidence="2">
    <location>
        <begin position="1"/>
        <end position="18"/>
    </location>
</feature>
<protein>
    <recommendedName>
        <fullName evidence="5">Peptidase A1 domain-containing protein</fullName>
    </recommendedName>
</protein>
<dbReference type="OrthoDB" id="5233646at2759"/>
<dbReference type="OMA" id="WIPSYSY"/>
<dbReference type="Gene3D" id="2.40.70.10">
    <property type="entry name" value="Acid Proteases"/>
    <property type="match status" value="1"/>
</dbReference>
<feature type="compositionally biased region" description="Basic and acidic residues" evidence="1">
    <location>
        <begin position="703"/>
        <end position="720"/>
    </location>
</feature>
<dbReference type="VEuPathDB" id="FungiDB:FOC1_g10011213"/>
<sequence length="732" mass="79095">MWSIILGSYFLLVQLAQARDPAPVLLPSGGWTGSDGNWSTISFSLGSNSQAIEVLVSTALSEFWAIGPGGCLPKEPHCIAARGGIYNLQESSDWSPLGTWQLGLSYLGYDGNGNYGRDVISTQSPLSDDPFTMDGVLIATINTTNYLNGLFGLGITQSNFNGTVADSPLTQAVGTYGLIPSYSFGYTAGAYYRNTPVSLTLGGVETPRFKKHDNVFTLSQEDNLERPMSFDLTFVLSSFDDSDNFGDPYNVPGIVNITIPLRAFVGLLQYPFMPDTIQYGDPAIPYFMLRKAKNSGSYILGRSFLQESYLITKYDEGVFSIHQALFPDEPSTNSELTAIEQSDNSPYPPPYAEDEGGLSDGQRAARGNNPSAEDQDLTPNSGSRSPKSPLIILFSKILGRHYSTDDGTNGREKVAEAPDTQIHEMSAPLPVAELDGDDGMSWNDDTEMGTDSTHNMTAYEVARRKLDKQLQGPVPTYTPPADGTEIPAEKAIYQPDPTNGPPVALQLSPSASLKTTPQGGTNTSSIPLPSPLTPGFDANGRPIEAPSPTTIPVSPTNDSISLPNSPLSPTSDHHTINSMAMGGTQSGCEPHSPSKRSNELQQRAVQRTPIDPSKVVFLGALPKNTRFSRHAAPQIVSDEDYQATDESSHRHGSVDTLGSNFTVDEERRSAEGSSRRLDLGTNGSSVNAVIEDSPQNPSTDQPDISRSRERINPGEDLVHVPQLAERRYSWEQ</sequence>
<feature type="compositionally biased region" description="Basic and acidic residues" evidence="1">
    <location>
        <begin position="664"/>
        <end position="678"/>
    </location>
</feature>
<proteinExistence type="predicted"/>
<evidence type="ECO:0000313" key="3">
    <source>
        <dbReference type="EMBL" id="ENH73893.1"/>
    </source>
</evidence>
<dbReference type="SUPFAM" id="SSF50630">
    <property type="entry name" value="Acid proteases"/>
    <property type="match status" value="1"/>
</dbReference>
<evidence type="ECO:0000256" key="2">
    <source>
        <dbReference type="SAM" id="SignalP"/>
    </source>
</evidence>
<feature type="region of interest" description="Disordered" evidence="1">
    <location>
        <begin position="402"/>
        <end position="421"/>
    </location>
</feature>
<dbReference type="STRING" id="1229664.N4UDK0"/>
<feature type="region of interest" description="Disordered" evidence="1">
    <location>
        <begin position="629"/>
        <end position="720"/>
    </location>
</feature>
<gene>
    <name evidence="3" type="ORF">FOC1_g10011213</name>
</gene>
<evidence type="ECO:0000313" key="4">
    <source>
        <dbReference type="Proteomes" id="UP000016928"/>
    </source>
</evidence>
<dbReference type="EMBL" id="KB730051">
    <property type="protein sequence ID" value="ENH73893.1"/>
    <property type="molecule type" value="Genomic_DNA"/>
</dbReference>
<dbReference type="HOGENOM" id="CLU_009988_1_0_1"/>
<feature type="chain" id="PRO_5004120497" description="Peptidase A1 domain-containing protein" evidence="2">
    <location>
        <begin position="19"/>
        <end position="732"/>
    </location>
</feature>
<dbReference type="Proteomes" id="UP000016928">
    <property type="component" value="Unassembled WGS sequence"/>
</dbReference>
<dbReference type="InterPro" id="IPR021109">
    <property type="entry name" value="Peptidase_aspartic_dom_sf"/>
</dbReference>
<feature type="compositionally biased region" description="Polar residues" evidence="1">
    <location>
        <begin position="547"/>
        <end position="570"/>
    </location>
</feature>
<organism evidence="3 4">
    <name type="scientific">Fusarium oxysporum f. sp. cubense (strain race 1)</name>
    <name type="common">Panama disease fungus</name>
    <dbReference type="NCBI Taxonomy" id="1229664"/>
    <lineage>
        <taxon>Eukaryota</taxon>
        <taxon>Fungi</taxon>
        <taxon>Dikarya</taxon>
        <taxon>Ascomycota</taxon>
        <taxon>Pezizomycotina</taxon>
        <taxon>Sordariomycetes</taxon>
        <taxon>Hypocreomycetidae</taxon>
        <taxon>Hypocreales</taxon>
        <taxon>Nectriaceae</taxon>
        <taxon>Fusarium</taxon>
        <taxon>Fusarium oxysporum species complex</taxon>
    </lineage>
</organism>
<feature type="region of interest" description="Disordered" evidence="1">
    <location>
        <begin position="331"/>
        <end position="388"/>
    </location>
</feature>